<comment type="caution">
    <text evidence="1">The sequence shown here is derived from an EMBL/GenBank/DDBJ whole genome shotgun (WGS) entry which is preliminary data.</text>
</comment>
<dbReference type="EMBL" id="QGNW01002181">
    <property type="protein sequence ID" value="RVW24021.1"/>
    <property type="molecule type" value="Genomic_DNA"/>
</dbReference>
<dbReference type="Proteomes" id="UP000288805">
    <property type="component" value="Unassembled WGS sequence"/>
</dbReference>
<evidence type="ECO:0000313" key="2">
    <source>
        <dbReference type="Proteomes" id="UP000288805"/>
    </source>
</evidence>
<accession>A0A438CLE8</accession>
<organism evidence="1 2">
    <name type="scientific">Vitis vinifera</name>
    <name type="common">Grape</name>
    <dbReference type="NCBI Taxonomy" id="29760"/>
    <lineage>
        <taxon>Eukaryota</taxon>
        <taxon>Viridiplantae</taxon>
        <taxon>Streptophyta</taxon>
        <taxon>Embryophyta</taxon>
        <taxon>Tracheophyta</taxon>
        <taxon>Spermatophyta</taxon>
        <taxon>Magnoliopsida</taxon>
        <taxon>eudicotyledons</taxon>
        <taxon>Gunneridae</taxon>
        <taxon>Pentapetalae</taxon>
        <taxon>rosids</taxon>
        <taxon>Vitales</taxon>
        <taxon>Vitaceae</taxon>
        <taxon>Viteae</taxon>
        <taxon>Vitis</taxon>
    </lineage>
</organism>
<proteinExistence type="predicted"/>
<dbReference type="AlphaFoldDB" id="A0A438CLE8"/>
<gene>
    <name evidence="1" type="ORF">CK203_093036</name>
</gene>
<reference evidence="1 2" key="1">
    <citation type="journal article" date="2018" name="PLoS Genet.">
        <title>Population sequencing reveals clonal diversity and ancestral inbreeding in the grapevine cultivar Chardonnay.</title>
        <authorList>
            <person name="Roach M.J."/>
            <person name="Johnson D.L."/>
            <person name="Bohlmann J."/>
            <person name="van Vuuren H.J."/>
            <person name="Jones S.J."/>
            <person name="Pretorius I.S."/>
            <person name="Schmidt S.A."/>
            <person name="Borneman A.R."/>
        </authorList>
    </citation>
    <scope>NUCLEOTIDE SEQUENCE [LARGE SCALE GENOMIC DNA]</scope>
    <source>
        <strain evidence="2">cv. Chardonnay</strain>
        <tissue evidence="1">Leaf</tissue>
    </source>
</reference>
<protein>
    <submittedName>
        <fullName evidence="1">Uncharacterized protein</fullName>
    </submittedName>
</protein>
<name>A0A438CLE8_VITVI</name>
<evidence type="ECO:0000313" key="1">
    <source>
        <dbReference type="EMBL" id="RVW24021.1"/>
    </source>
</evidence>
<sequence length="34" mass="3895">MAAALFARTLFGNRLIRSSLALYQKPQIFTSFFN</sequence>